<evidence type="ECO:0000313" key="2">
    <source>
        <dbReference type="Proteomes" id="UP000327118"/>
    </source>
</evidence>
<proteinExistence type="predicted"/>
<dbReference type="PROSITE" id="PS51257">
    <property type="entry name" value="PROKAR_LIPOPROTEIN"/>
    <property type="match status" value="1"/>
</dbReference>
<reference evidence="2" key="1">
    <citation type="submission" date="2019-04" db="EMBL/GenBank/DDBJ databases">
        <title>Friends and foes A comparative genomics studyof 23 Aspergillus species from section Flavi.</title>
        <authorList>
            <consortium name="DOE Joint Genome Institute"/>
            <person name="Kjaerbolling I."/>
            <person name="Vesth T."/>
            <person name="Frisvad J.C."/>
            <person name="Nybo J.L."/>
            <person name="Theobald S."/>
            <person name="Kildgaard S."/>
            <person name="Isbrandt T."/>
            <person name="Kuo A."/>
            <person name="Sato A."/>
            <person name="Lyhne E.K."/>
            <person name="Kogle M.E."/>
            <person name="Wiebenga A."/>
            <person name="Kun R.S."/>
            <person name="Lubbers R.J."/>
            <person name="Makela M.R."/>
            <person name="Barry K."/>
            <person name="Chovatia M."/>
            <person name="Clum A."/>
            <person name="Daum C."/>
            <person name="Haridas S."/>
            <person name="He G."/>
            <person name="LaButti K."/>
            <person name="Lipzen A."/>
            <person name="Mondo S."/>
            <person name="Riley R."/>
            <person name="Salamov A."/>
            <person name="Simmons B.A."/>
            <person name="Magnuson J.K."/>
            <person name="Henrissat B."/>
            <person name="Mortensen U.H."/>
            <person name="Larsen T.O."/>
            <person name="Devries R.P."/>
            <person name="Grigoriev I.V."/>
            <person name="Machida M."/>
            <person name="Baker S.E."/>
            <person name="Andersen M.R."/>
        </authorList>
    </citation>
    <scope>NUCLEOTIDE SEQUENCE [LARGE SCALE GENOMIC DNA]</scope>
    <source>
        <strain evidence="2">CBS 553.77</strain>
    </source>
</reference>
<gene>
    <name evidence="1" type="ORF">BDV28DRAFT_50371</name>
</gene>
<dbReference type="EMBL" id="ML739258">
    <property type="protein sequence ID" value="KAE8349962.1"/>
    <property type="molecule type" value="Genomic_DNA"/>
</dbReference>
<accession>A0A5N6YWZ4</accession>
<evidence type="ECO:0000313" key="1">
    <source>
        <dbReference type="EMBL" id="KAE8349962.1"/>
    </source>
</evidence>
<organism evidence="1 2">
    <name type="scientific">Aspergillus coremiiformis</name>
    <dbReference type="NCBI Taxonomy" id="138285"/>
    <lineage>
        <taxon>Eukaryota</taxon>
        <taxon>Fungi</taxon>
        <taxon>Dikarya</taxon>
        <taxon>Ascomycota</taxon>
        <taxon>Pezizomycotina</taxon>
        <taxon>Eurotiomycetes</taxon>
        <taxon>Eurotiomycetidae</taxon>
        <taxon>Eurotiales</taxon>
        <taxon>Aspergillaceae</taxon>
        <taxon>Aspergillus</taxon>
        <taxon>Aspergillus subgen. Circumdati</taxon>
    </lineage>
</organism>
<dbReference type="Proteomes" id="UP000327118">
    <property type="component" value="Unassembled WGS sequence"/>
</dbReference>
<sequence length="102" mass="11642">MKPPIDAHVDCNPTSIQTVIFLACQIPEISKLISKLNPSWKLETLVLEPWLSGLRFSHIDRYLYRLRSTVCGVFSPQCGHPQESFTTHILKGWQQLSLGHIE</sequence>
<protein>
    <submittedName>
        <fullName evidence="1">Uncharacterized protein</fullName>
    </submittedName>
</protein>
<dbReference type="AlphaFoldDB" id="A0A5N6YWZ4"/>
<name>A0A5N6YWZ4_9EURO</name>
<keyword evidence="2" id="KW-1185">Reference proteome</keyword>